<comment type="caution">
    <text evidence="1">The sequence shown here is derived from an EMBL/GenBank/DDBJ whole genome shotgun (WGS) entry which is preliminary data.</text>
</comment>
<dbReference type="EMBL" id="JACHNB010000001">
    <property type="protein sequence ID" value="MBB4739250.1"/>
    <property type="molecule type" value="Genomic_DNA"/>
</dbReference>
<dbReference type="Gene3D" id="3.10.450.50">
    <property type="match status" value="1"/>
</dbReference>
<dbReference type="RefSeq" id="WP_185039817.1">
    <property type="nucleotide sequence ID" value="NZ_BAABFG010000005.1"/>
</dbReference>
<organism evidence="1 2">
    <name type="scientific">Actinoplanes octamycinicus</name>
    <dbReference type="NCBI Taxonomy" id="135948"/>
    <lineage>
        <taxon>Bacteria</taxon>
        <taxon>Bacillati</taxon>
        <taxon>Actinomycetota</taxon>
        <taxon>Actinomycetes</taxon>
        <taxon>Micromonosporales</taxon>
        <taxon>Micromonosporaceae</taxon>
        <taxon>Actinoplanes</taxon>
    </lineage>
</organism>
<dbReference type="SUPFAM" id="SSF103642">
    <property type="entry name" value="Sec-C motif"/>
    <property type="match status" value="1"/>
</dbReference>
<proteinExistence type="predicted"/>
<evidence type="ECO:0000313" key="1">
    <source>
        <dbReference type="EMBL" id="MBB4739250.1"/>
    </source>
</evidence>
<keyword evidence="2" id="KW-1185">Reference proteome</keyword>
<evidence type="ECO:0008006" key="3">
    <source>
        <dbReference type="Google" id="ProtNLM"/>
    </source>
</evidence>
<name>A0A7W7GVT5_9ACTN</name>
<dbReference type="Proteomes" id="UP000546162">
    <property type="component" value="Unassembled WGS sequence"/>
</dbReference>
<evidence type="ECO:0000313" key="2">
    <source>
        <dbReference type="Proteomes" id="UP000546162"/>
    </source>
</evidence>
<protein>
    <recommendedName>
        <fullName evidence="3">SEC-C motif-containing protein</fullName>
    </recommendedName>
</protein>
<accession>A0A7W7GVT5</accession>
<sequence>MPSDTKITHADLDAIAERADRLDDPSPLLAELVEAVEQDRLADPADAAHALLLAAELAEATGDLPAALGFAERAAAVPAADGFARACLAELLVKSGREADGRAAFEAVRPELLHDPVAPSYLADTLVACGLGAVAEEWLTDAVRSLTEGGGTGADRVEQLYELVKERHRVREELELGHDDLDDLYHELESAVEAPGPDDARSVLFWPEPELAALLARWPERADMYGADWDEHRAVLERALAGWSATGVIDLGLLVGSMDGLLAFAAAEDLDPAAQETHAGYADEVADTTGAVGWPPPRNAPCWCGSGAKYKKCCLPRSRG</sequence>
<dbReference type="InterPro" id="IPR004027">
    <property type="entry name" value="SEC_C_motif"/>
</dbReference>
<reference evidence="1 2" key="1">
    <citation type="submission" date="2020-08" db="EMBL/GenBank/DDBJ databases">
        <title>Sequencing the genomes of 1000 actinobacteria strains.</title>
        <authorList>
            <person name="Klenk H.-P."/>
        </authorList>
    </citation>
    <scope>NUCLEOTIDE SEQUENCE [LARGE SCALE GENOMIC DNA]</scope>
    <source>
        <strain evidence="1 2">DSM 45809</strain>
    </source>
</reference>
<dbReference type="AlphaFoldDB" id="A0A7W7GVT5"/>
<gene>
    <name evidence="1" type="ORF">BJY16_002709</name>
</gene>
<dbReference type="Pfam" id="PF02810">
    <property type="entry name" value="SEC-C"/>
    <property type="match status" value="1"/>
</dbReference>